<feature type="compositionally biased region" description="Basic residues" evidence="2">
    <location>
        <begin position="419"/>
        <end position="432"/>
    </location>
</feature>
<dbReference type="EMBL" id="JAACNO010000974">
    <property type="protein sequence ID" value="KAF4143744.1"/>
    <property type="molecule type" value="Genomic_DNA"/>
</dbReference>
<feature type="compositionally biased region" description="Low complexity" evidence="2">
    <location>
        <begin position="567"/>
        <end position="587"/>
    </location>
</feature>
<feature type="compositionally biased region" description="Low complexity" evidence="2">
    <location>
        <begin position="27"/>
        <end position="37"/>
    </location>
</feature>
<evidence type="ECO:0000313" key="4">
    <source>
        <dbReference type="Proteomes" id="UP000704712"/>
    </source>
</evidence>
<feature type="region of interest" description="Disordered" evidence="2">
    <location>
        <begin position="296"/>
        <end position="323"/>
    </location>
</feature>
<keyword evidence="1" id="KW-0175">Coiled coil</keyword>
<organism evidence="3 4">
    <name type="scientific">Phytophthora infestans</name>
    <name type="common">Potato late blight agent</name>
    <name type="synonym">Botrytis infestans</name>
    <dbReference type="NCBI Taxonomy" id="4787"/>
    <lineage>
        <taxon>Eukaryota</taxon>
        <taxon>Sar</taxon>
        <taxon>Stramenopiles</taxon>
        <taxon>Oomycota</taxon>
        <taxon>Peronosporomycetes</taxon>
        <taxon>Peronosporales</taxon>
        <taxon>Peronosporaceae</taxon>
        <taxon>Phytophthora</taxon>
    </lineage>
</organism>
<feature type="compositionally biased region" description="Acidic residues" evidence="2">
    <location>
        <begin position="676"/>
        <end position="694"/>
    </location>
</feature>
<dbReference type="AlphaFoldDB" id="A0A8S9UX84"/>
<protein>
    <submittedName>
        <fullName evidence="3">Uncharacterized protein</fullName>
    </submittedName>
</protein>
<dbReference type="Proteomes" id="UP000704712">
    <property type="component" value="Unassembled WGS sequence"/>
</dbReference>
<sequence>TPRQAHSLISEKALYHNRLLYVVGAAQQRSRRASPAPTTVFSPSRHMSPAKRTGKSSGKAPSTTPPVSPSSMSPTDLRVLAQALSDQVQTLTAELQTAQDAQDQAASLHTTQLQTLRAQIHDQAMEIQGWEHRAASRSQDLRLLLADQAVEIRDLTGRLDRASRQRDVMRDDNDHLLREMALAGSEIHQLQSQIHDLERDLEDSQTAGAAADVSLDRLRDELRLTQEEVVTNDYVGSAHDGSALALAQLSEELQDTKESLERASAGRDYALEEFVRMTRLRDEIQAKLADSELQRDKATTEWADAKRTQTELESKLRRMSDKLEEADATTAKLQDQLAAAQTQQQQLILERDRGLSERDLARRRLALVTAAVSDPPSPLSGPSQAASVSAPLPTVRGADSSTAKRPRSASPAPSTGSSRPHKQARSSPKAKPKTTPVSKSAPQAGSTSKSAPQAESTSKSAPQAGSTSVPKAGSTPAPKTSASPSKSGAGSKSGSTARSKSTSASKTGPVATSKTGSTVSKSGSTAKAGSTAVSKPGSASKTGSTAAASKSGSGPKTGLRRPRLDPAGSTVSKSGSTAKTGSTAVSKPGSASKTGSTAGPSVTTPAVPQPASTSPPPARTGPGKGKAKRVIPPGCGLGSSEDDEDEDSDWSDGSGPPDRSSSKRTSSSGPYPFTLSDEDDDDDDDDDESPEDSEEARTAEAALEEDTRRALSQSRSEARRRSLSTPPLQIAGTAGSGGDTAGSAIQVDSGGGSGSDGGRGSPRGGGSGGGGPPGGRSPGSGGGGSPHGGGSPGSPHGGSSPGSPQGGGSPGSSHGGGSPGSVLIPAPPNSSLPGMLPVAPFSPDAAFIPGRRAPVAFATRDIEPWSAKKLNRVAVISMKITVLFPELPFRDEWIFPRTADAIPRAGYVDSLITRPLVEKLTSAAPWDTLVTTPVDPVSFRGDVRGRLGVFVRAFRDFASKHRVAIWEGTHRFPISRNQLQGSTWLSNFNKQRGNRRSHVGRAWKRVLVILVLAIQDGWCDVDILLDPSFLHLPRRGNKIAWFPG</sequence>
<feature type="coiled-coil region" evidence="1">
    <location>
        <begin position="145"/>
        <end position="207"/>
    </location>
</feature>
<feature type="non-terminal residue" evidence="3">
    <location>
        <position position="1044"/>
    </location>
</feature>
<accession>A0A8S9UX84</accession>
<feature type="region of interest" description="Disordered" evidence="2">
    <location>
        <begin position="372"/>
        <end position="828"/>
    </location>
</feature>
<evidence type="ECO:0000256" key="2">
    <source>
        <dbReference type="SAM" id="MobiDB-lite"/>
    </source>
</evidence>
<proteinExistence type="predicted"/>
<feature type="compositionally biased region" description="Low complexity" evidence="2">
    <location>
        <begin position="536"/>
        <end position="557"/>
    </location>
</feature>
<feature type="compositionally biased region" description="Acidic residues" evidence="2">
    <location>
        <begin position="640"/>
        <end position="650"/>
    </location>
</feature>
<comment type="caution">
    <text evidence="3">The sequence shown here is derived from an EMBL/GenBank/DDBJ whole genome shotgun (WGS) entry which is preliminary data.</text>
</comment>
<feature type="region of interest" description="Disordered" evidence="2">
    <location>
        <begin position="27"/>
        <end position="74"/>
    </location>
</feature>
<name>A0A8S9UX84_PHYIN</name>
<evidence type="ECO:0000256" key="1">
    <source>
        <dbReference type="SAM" id="Coils"/>
    </source>
</evidence>
<gene>
    <name evidence="3" type="ORF">GN958_ATG07066</name>
</gene>
<feature type="compositionally biased region" description="Polar residues" evidence="2">
    <location>
        <begin position="589"/>
        <end position="612"/>
    </location>
</feature>
<feature type="non-terminal residue" evidence="3">
    <location>
        <position position="1"/>
    </location>
</feature>
<reference evidence="3" key="1">
    <citation type="submission" date="2020-03" db="EMBL/GenBank/DDBJ databases">
        <title>Hybrid Assembly of Korean Phytophthora infestans isolates.</title>
        <authorList>
            <person name="Prokchorchik M."/>
            <person name="Lee Y."/>
            <person name="Seo J."/>
            <person name="Cho J.-H."/>
            <person name="Park Y.-E."/>
            <person name="Jang D.-C."/>
            <person name="Im J.-S."/>
            <person name="Choi J.-G."/>
            <person name="Park H.-J."/>
            <person name="Lee G.-B."/>
            <person name="Lee Y.-G."/>
            <person name="Hong S.-Y."/>
            <person name="Cho K."/>
            <person name="Sohn K.H."/>
        </authorList>
    </citation>
    <scope>NUCLEOTIDE SEQUENCE</scope>
    <source>
        <strain evidence="3">KR_2_A2</strain>
    </source>
</reference>
<evidence type="ECO:0000313" key="3">
    <source>
        <dbReference type="EMBL" id="KAF4143744.1"/>
    </source>
</evidence>
<feature type="compositionally biased region" description="Low complexity" evidence="2">
    <location>
        <begin position="651"/>
        <end position="668"/>
    </location>
</feature>
<feature type="compositionally biased region" description="Gly residues" evidence="2">
    <location>
        <begin position="749"/>
        <end position="819"/>
    </location>
</feature>
<feature type="compositionally biased region" description="Polar residues" evidence="2">
    <location>
        <begin position="435"/>
        <end position="469"/>
    </location>
</feature>
<feature type="compositionally biased region" description="Low complexity" evidence="2">
    <location>
        <begin position="473"/>
        <end position="528"/>
    </location>
</feature>